<evidence type="ECO:0000313" key="4">
    <source>
        <dbReference type="EMBL" id="WNM61971.1"/>
    </source>
</evidence>
<proteinExistence type="predicted"/>
<feature type="region of interest" description="Disordered" evidence="1">
    <location>
        <begin position="305"/>
        <end position="325"/>
    </location>
</feature>
<dbReference type="EMBL" id="CP116968">
    <property type="protein sequence ID" value="WNM61971.1"/>
    <property type="molecule type" value="Genomic_DNA"/>
</dbReference>
<gene>
    <name evidence="4" type="ORF">PQG83_19860</name>
</gene>
<dbReference type="InterPro" id="IPR036465">
    <property type="entry name" value="vWFA_dom_sf"/>
</dbReference>
<dbReference type="AlphaFoldDB" id="A0AA96GHG4"/>
<dbReference type="InterPro" id="IPR002035">
    <property type="entry name" value="VWF_A"/>
</dbReference>
<feature type="compositionally biased region" description="Polar residues" evidence="1">
    <location>
        <begin position="313"/>
        <end position="325"/>
    </location>
</feature>
<evidence type="ECO:0000259" key="3">
    <source>
        <dbReference type="PROSITE" id="PS50234"/>
    </source>
</evidence>
<dbReference type="SUPFAM" id="SSF53300">
    <property type="entry name" value="vWA-like"/>
    <property type="match status" value="1"/>
</dbReference>
<keyword evidence="2" id="KW-1133">Transmembrane helix</keyword>
<evidence type="ECO:0000256" key="1">
    <source>
        <dbReference type="SAM" id="MobiDB-lite"/>
    </source>
</evidence>
<sequence length="440" mass="46178">MGRNSNKGIQSPLRNQHGAYILVTGIAVVVLFGFAALGIEVGRWYAIQGEMSKAIDGAAFAGAKNVNNPNITDLHGFVEQVAQANFPPGLLGTDTPTFVVSDDGNGKITVQGDTNSINSLARVVGGGHDTTAIAADGSAKLRIAEIALVLDVSGSMAGSPLADLKNGSKNFVENFTDQQADNRFALITFASGVQKLYDMDHGYVSPMTSAINGLGATGGTNAEDALAQALALPWSDQSGVPANERTKQVVVFFSDGNPTAFRGQFKYNGTDYDAVAALNGSGTAVWSNLQRPDYQFTTFSVDKTYRTGDGKPSGSTSCPNTSGPSGTDKLNVRWYVFSDPTYGKDSYGPMSGYGTQQCNIPGGPLAGYLDYLAKQMAIDNAAAIKAQGIEIYTIGLGNVDPAFLSTLSSGSAFAYYTPDSSELEGIFQQIANILKLVLIS</sequence>
<name>A0AA96GHG4_9BACT</name>
<dbReference type="InterPro" id="IPR028087">
    <property type="entry name" value="Tad_N"/>
</dbReference>
<dbReference type="PROSITE" id="PS50234">
    <property type="entry name" value="VWFA"/>
    <property type="match status" value="1"/>
</dbReference>
<accession>A0AA96GHG4</accession>
<feature type="transmembrane region" description="Helical" evidence="2">
    <location>
        <begin position="20"/>
        <end position="39"/>
    </location>
</feature>
<keyword evidence="2" id="KW-0472">Membrane</keyword>
<protein>
    <submittedName>
        <fullName evidence="4">VWA domain-containing protein</fullName>
    </submittedName>
</protein>
<dbReference type="Gene3D" id="3.40.50.410">
    <property type="entry name" value="von Willebrand factor, type A domain"/>
    <property type="match status" value="2"/>
</dbReference>
<dbReference type="InterPro" id="IPR050525">
    <property type="entry name" value="ECM_Assembly_Org"/>
</dbReference>
<reference evidence="4 5" key="1">
    <citation type="submission" date="2023-01" db="EMBL/GenBank/DDBJ databases">
        <title>Cultivation and genomic characterization of new, ubiquitous marine nitrite-oxidizing bacteria from the Nitrospirales.</title>
        <authorList>
            <person name="Mueller A.J."/>
            <person name="Daebeler A."/>
            <person name="Herbold C.W."/>
            <person name="Kirkegaard R.H."/>
            <person name="Daims H."/>
        </authorList>
    </citation>
    <scope>NUCLEOTIDE SEQUENCE [LARGE SCALE GENOMIC DNA]</scope>
    <source>
        <strain evidence="4 5">DK</strain>
    </source>
</reference>
<keyword evidence="5" id="KW-1185">Reference proteome</keyword>
<dbReference type="Pfam" id="PF13519">
    <property type="entry name" value="VWA_2"/>
    <property type="match status" value="1"/>
</dbReference>
<dbReference type="RefSeq" id="WP_312744775.1">
    <property type="nucleotide sequence ID" value="NZ_CP116968.1"/>
</dbReference>
<dbReference type="Proteomes" id="UP001302494">
    <property type="component" value="Chromosome"/>
</dbReference>
<evidence type="ECO:0000256" key="2">
    <source>
        <dbReference type="SAM" id="Phobius"/>
    </source>
</evidence>
<keyword evidence="2" id="KW-0812">Transmembrane</keyword>
<dbReference type="KEGG" id="nneo:PQG83_19860"/>
<dbReference type="Pfam" id="PF13400">
    <property type="entry name" value="Tad"/>
    <property type="match status" value="1"/>
</dbReference>
<organism evidence="4 5">
    <name type="scientific">Candidatus Nitrospira neomarina</name>
    <dbReference type="NCBI Taxonomy" id="3020899"/>
    <lineage>
        <taxon>Bacteria</taxon>
        <taxon>Pseudomonadati</taxon>
        <taxon>Nitrospirota</taxon>
        <taxon>Nitrospiria</taxon>
        <taxon>Nitrospirales</taxon>
        <taxon>Nitrospiraceae</taxon>
        <taxon>Nitrospira</taxon>
    </lineage>
</organism>
<dbReference type="SMART" id="SM00327">
    <property type="entry name" value="VWA"/>
    <property type="match status" value="1"/>
</dbReference>
<dbReference type="PANTHER" id="PTHR24020:SF20">
    <property type="entry name" value="PH DOMAIN-CONTAINING PROTEIN"/>
    <property type="match status" value="1"/>
</dbReference>
<feature type="domain" description="VWFA" evidence="3">
    <location>
        <begin position="145"/>
        <end position="430"/>
    </location>
</feature>
<dbReference type="CDD" id="cd00198">
    <property type="entry name" value="vWFA"/>
    <property type="match status" value="1"/>
</dbReference>
<evidence type="ECO:0000313" key="5">
    <source>
        <dbReference type="Proteomes" id="UP001302494"/>
    </source>
</evidence>
<dbReference type="PANTHER" id="PTHR24020">
    <property type="entry name" value="COLLAGEN ALPHA"/>
    <property type="match status" value="1"/>
</dbReference>